<feature type="compositionally biased region" description="Basic and acidic residues" evidence="2">
    <location>
        <begin position="701"/>
        <end position="731"/>
    </location>
</feature>
<evidence type="ECO:0000313" key="4">
    <source>
        <dbReference type="EMBL" id="PFX12578.1"/>
    </source>
</evidence>
<reference evidence="5" key="1">
    <citation type="journal article" date="2017" name="bioRxiv">
        <title>Comparative analysis of the genomes of Stylophora pistillata and Acropora digitifera provides evidence for extensive differences between species of corals.</title>
        <authorList>
            <person name="Voolstra C.R."/>
            <person name="Li Y."/>
            <person name="Liew Y.J."/>
            <person name="Baumgarten S."/>
            <person name="Zoccola D."/>
            <person name="Flot J.-F."/>
            <person name="Tambutte S."/>
            <person name="Allemand D."/>
            <person name="Aranda M."/>
        </authorList>
    </citation>
    <scope>NUCLEOTIDE SEQUENCE [LARGE SCALE GENOMIC DNA]</scope>
</reference>
<keyword evidence="1" id="KW-0175">Coiled coil</keyword>
<sequence>MSRLTVNDVLERVWDDSGDKDDFSGSEDGENDDDYVSESEDTESDGRIKPGFSFGCTQAIKRCIKPTDHRKLKFAVLYHFADASQFAFGAVSYLRMVDSSDNAYCSFLMGKSPLMHIKPRTIPRLELSASVLVDRLDETLKCEFQIPLQQSVFWTDSTTVLQYIRNESARFHTFVSSRLTVIHELSEPNQWRYVNSEFNSADDASGGLTVEMMIQNNRGLNGPKFLTKEEHLWPRDPSYHYMELSTNDPELKRDVQIYIQTALGQPAEDFFTKLFHRFSSWEKSRKVFEFTIDIMNMPCLKKTAYYKQVDNIVETLEDEAKEEMRKAAERLRQHILDENPDKDENDILDAAVSFDGTWAKRGFTSLTGVVFVISVDTGEVLDYHVLSKSCQLCALNKGKCTDEEFEEWLLEHECDINFTGSSPAMEAEGAVVLWGRSIERHNLRYKWMVSDGNSKAFNSVEHIYDGRTVEKLDCVGHVQKRMGKHLLNLKARTKGKLADGQPIGGRGRLTEGVIKQLQKYYGLAIRQNTIKKANPTEREVEVAVYAMKKNIIAALHHTFKSPDLAKQHRFCPPGESSWCRWQQDAASGTSTYKDDNCIPEVFLEVLRPTFMTLSDCKLLGGCVLGATQNRNECIYSMVWVRCPKHKHNGFKVVRCAVASAVCHFHSGTSSRLRVMERLSIPGGASTTLASNAKDNRRKRKSDLQATEKEKKRCQGEQLLRTRREEALRDAEGDTYDAGGF</sequence>
<dbReference type="InterPro" id="IPR008042">
    <property type="entry name" value="Retrotrans_Pao"/>
</dbReference>
<protein>
    <recommendedName>
        <fullName evidence="3">Mutator-like transposase domain-containing protein</fullName>
    </recommendedName>
</protein>
<accession>A0A2B4R880</accession>
<evidence type="ECO:0000313" key="5">
    <source>
        <dbReference type="Proteomes" id="UP000225706"/>
    </source>
</evidence>
<keyword evidence="5" id="KW-1185">Reference proteome</keyword>
<feature type="coiled-coil region" evidence="1">
    <location>
        <begin position="306"/>
        <end position="337"/>
    </location>
</feature>
<evidence type="ECO:0000259" key="3">
    <source>
        <dbReference type="Pfam" id="PF20700"/>
    </source>
</evidence>
<organism evidence="4 5">
    <name type="scientific">Stylophora pistillata</name>
    <name type="common">Smooth cauliflower coral</name>
    <dbReference type="NCBI Taxonomy" id="50429"/>
    <lineage>
        <taxon>Eukaryota</taxon>
        <taxon>Metazoa</taxon>
        <taxon>Cnidaria</taxon>
        <taxon>Anthozoa</taxon>
        <taxon>Hexacorallia</taxon>
        <taxon>Scleractinia</taxon>
        <taxon>Astrocoeniina</taxon>
        <taxon>Pocilloporidae</taxon>
        <taxon>Stylophora</taxon>
    </lineage>
</organism>
<dbReference type="Pfam" id="PF20700">
    <property type="entry name" value="Mutator"/>
    <property type="match status" value="1"/>
</dbReference>
<name>A0A2B4R880_STYPI</name>
<dbReference type="PANTHER" id="PTHR47331">
    <property type="entry name" value="PHD-TYPE DOMAIN-CONTAINING PROTEIN"/>
    <property type="match status" value="1"/>
</dbReference>
<dbReference type="InterPro" id="IPR049012">
    <property type="entry name" value="Mutator_transp_dom"/>
</dbReference>
<dbReference type="OrthoDB" id="10059293at2759"/>
<proteinExistence type="predicted"/>
<feature type="region of interest" description="Disordered" evidence="2">
    <location>
        <begin position="15"/>
        <end position="47"/>
    </location>
</feature>
<gene>
    <name evidence="4" type="ORF">AWC38_SpisGene23440</name>
</gene>
<comment type="caution">
    <text evidence="4">The sequence shown here is derived from an EMBL/GenBank/DDBJ whole genome shotgun (WGS) entry which is preliminary data.</text>
</comment>
<dbReference type="Pfam" id="PF05380">
    <property type="entry name" value="Peptidase_A17"/>
    <property type="match status" value="1"/>
</dbReference>
<dbReference type="AlphaFoldDB" id="A0A2B4R880"/>
<dbReference type="Proteomes" id="UP000225706">
    <property type="component" value="Unassembled WGS sequence"/>
</dbReference>
<feature type="region of interest" description="Disordered" evidence="2">
    <location>
        <begin position="685"/>
        <end position="740"/>
    </location>
</feature>
<feature type="compositionally biased region" description="Acidic residues" evidence="2">
    <location>
        <begin position="24"/>
        <end position="43"/>
    </location>
</feature>
<evidence type="ECO:0000256" key="1">
    <source>
        <dbReference type="SAM" id="Coils"/>
    </source>
</evidence>
<evidence type="ECO:0000256" key="2">
    <source>
        <dbReference type="SAM" id="MobiDB-lite"/>
    </source>
</evidence>
<dbReference type="EMBL" id="LSMT01001283">
    <property type="protein sequence ID" value="PFX12578.1"/>
    <property type="molecule type" value="Genomic_DNA"/>
</dbReference>
<dbReference type="PANTHER" id="PTHR47331:SF1">
    <property type="entry name" value="GAG-LIKE PROTEIN"/>
    <property type="match status" value="1"/>
</dbReference>
<feature type="domain" description="Mutator-like transposase" evidence="3">
    <location>
        <begin position="294"/>
        <end position="579"/>
    </location>
</feature>